<feature type="transmembrane region" description="Helical" evidence="7">
    <location>
        <begin position="99"/>
        <end position="118"/>
    </location>
</feature>
<feature type="region of interest" description="Disordered" evidence="6">
    <location>
        <begin position="420"/>
        <end position="447"/>
    </location>
</feature>
<dbReference type="AlphaFoldDB" id="T0L0Z2"/>
<evidence type="ECO:0000256" key="3">
    <source>
        <dbReference type="ARBA" id="ARBA00022989"/>
    </source>
</evidence>
<feature type="transmembrane region" description="Helical" evidence="7">
    <location>
        <begin position="215"/>
        <end position="239"/>
    </location>
</feature>
<evidence type="ECO:0000256" key="1">
    <source>
        <dbReference type="ARBA" id="ARBA00004141"/>
    </source>
</evidence>
<feature type="transmembrane region" description="Helical" evidence="7">
    <location>
        <begin position="183"/>
        <end position="203"/>
    </location>
</feature>
<feature type="transmembrane region" description="Helical" evidence="7">
    <location>
        <begin position="17"/>
        <end position="38"/>
    </location>
</feature>
<comment type="subcellular location">
    <subcellularLocation>
        <location evidence="1">Membrane</location>
        <topology evidence="1">Multi-pass membrane protein</topology>
    </subcellularLocation>
</comment>
<evidence type="ECO:0000256" key="5">
    <source>
        <dbReference type="ARBA" id="ARBA00038359"/>
    </source>
</evidence>
<dbReference type="InterPro" id="IPR049326">
    <property type="entry name" value="Rhodopsin_dom_fungi"/>
</dbReference>
<dbReference type="Pfam" id="PF20684">
    <property type="entry name" value="Fung_rhodopsin"/>
    <property type="match status" value="1"/>
</dbReference>
<feature type="transmembrane region" description="Helical" evidence="7">
    <location>
        <begin position="130"/>
        <end position="151"/>
    </location>
</feature>
<feature type="domain" description="Rhodopsin" evidence="8">
    <location>
        <begin position="34"/>
        <end position="278"/>
    </location>
</feature>
<keyword evidence="2 7" id="KW-0812">Transmembrane</keyword>
<gene>
    <name evidence="9" type="ORF">CGLO_01208</name>
</gene>
<sequence>MDGQSVEYANESNAARIVGVVGAFHFLAFSFVSLRIYARVVVLRAFGLDDALIVVAALLALTSWICLVLQMPHGLGRHATTIAVDERIKFEQITFWKTVISDGVAMGLLRISMAYTLLRLKRDLNWYKWSLYAVMGFVVAYSIQAIVWLFVYCTPYSGWWEFQWMNPFDPRCHDFNVFLNLTYWNISCNIFTDVCLGALPIPIIWSLKMKLRVRIYVIAILNLGYFAVLMGILKAVFMLTTGGAPDAIFDYWVHFWQNLQLNIGIIAACASFLKPLVGRYLKINSSAGYYPSYERYNHSGRTPLGAETGGSKAQVNSKRRTVIHEGNLEDEYELQKKGAMHIREQQMSPTTTEIHAGRSMGNFGYPMTSVYPPGAPSDTNSEELILQKTEPAQGIVFESNILSGWTVNTWLKPNGMALQRPNIDEDQSGLAGKTTEDSEKNALATEI</sequence>
<evidence type="ECO:0000256" key="6">
    <source>
        <dbReference type="SAM" id="MobiDB-lite"/>
    </source>
</evidence>
<evidence type="ECO:0000256" key="4">
    <source>
        <dbReference type="ARBA" id="ARBA00023136"/>
    </source>
</evidence>
<dbReference type="GO" id="GO:0016020">
    <property type="term" value="C:membrane"/>
    <property type="evidence" value="ECO:0007669"/>
    <property type="project" value="UniProtKB-SubCell"/>
</dbReference>
<protein>
    <recommendedName>
        <fullName evidence="8">Rhodopsin domain-containing protein</fullName>
    </recommendedName>
</protein>
<evidence type="ECO:0000313" key="9">
    <source>
        <dbReference type="EMBL" id="EQB58538.1"/>
    </source>
</evidence>
<reference evidence="10" key="1">
    <citation type="journal article" date="2013" name="Mol. Plant Microbe Interact.">
        <title>Global aspects of pacC regulation of pathogenicity genes in Colletotrichum gloeosporioides as revealed by transcriptome analysis.</title>
        <authorList>
            <person name="Alkan N."/>
            <person name="Meng X."/>
            <person name="Friedlander G."/>
            <person name="Reuveni E."/>
            <person name="Sukno S."/>
            <person name="Sherman A."/>
            <person name="Thon M."/>
            <person name="Fluhr R."/>
            <person name="Prusky D."/>
        </authorList>
    </citation>
    <scope>NUCLEOTIDE SEQUENCE [LARGE SCALE GENOMIC DNA]</scope>
    <source>
        <strain evidence="10">Cg-14</strain>
    </source>
</reference>
<feature type="transmembrane region" description="Helical" evidence="7">
    <location>
        <begin position="259"/>
        <end position="277"/>
    </location>
</feature>
<dbReference type="EMBL" id="AMYD01000275">
    <property type="protein sequence ID" value="EQB58538.1"/>
    <property type="molecule type" value="Genomic_DNA"/>
</dbReference>
<keyword evidence="4 7" id="KW-0472">Membrane</keyword>
<evidence type="ECO:0000256" key="7">
    <source>
        <dbReference type="SAM" id="Phobius"/>
    </source>
</evidence>
<dbReference type="OrthoDB" id="10017208at2759"/>
<evidence type="ECO:0000259" key="8">
    <source>
        <dbReference type="Pfam" id="PF20684"/>
    </source>
</evidence>
<evidence type="ECO:0000313" key="10">
    <source>
        <dbReference type="Proteomes" id="UP000015530"/>
    </source>
</evidence>
<keyword evidence="3 7" id="KW-1133">Transmembrane helix</keyword>
<dbReference type="PANTHER" id="PTHR33048">
    <property type="entry name" value="PTH11-LIKE INTEGRAL MEMBRANE PROTEIN (AFU_ORTHOLOGUE AFUA_5G11245)"/>
    <property type="match status" value="1"/>
</dbReference>
<comment type="similarity">
    <text evidence="5">Belongs to the SAT4 family.</text>
</comment>
<dbReference type="OMA" id="PRCHDFN"/>
<name>T0L0Z2_COLGC</name>
<dbReference type="HOGENOM" id="CLU_028200_3_5_1"/>
<proteinExistence type="inferred from homology"/>
<dbReference type="eggNOG" id="ENOG502R9SI">
    <property type="taxonomic scope" value="Eukaryota"/>
</dbReference>
<accession>T0L0Z2</accession>
<dbReference type="InterPro" id="IPR052337">
    <property type="entry name" value="SAT4-like"/>
</dbReference>
<organism evidence="9 10">
    <name type="scientific">Colletotrichum gloeosporioides (strain Cg-14)</name>
    <name type="common">Anthracnose fungus</name>
    <name type="synonym">Glomerella cingulata</name>
    <dbReference type="NCBI Taxonomy" id="1237896"/>
    <lineage>
        <taxon>Eukaryota</taxon>
        <taxon>Fungi</taxon>
        <taxon>Dikarya</taxon>
        <taxon>Ascomycota</taxon>
        <taxon>Pezizomycotina</taxon>
        <taxon>Sordariomycetes</taxon>
        <taxon>Hypocreomycetidae</taxon>
        <taxon>Glomerellales</taxon>
        <taxon>Glomerellaceae</taxon>
        <taxon>Colletotrichum</taxon>
        <taxon>Colletotrichum gloeosporioides species complex</taxon>
    </lineage>
</organism>
<evidence type="ECO:0000256" key="2">
    <source>
        <dbReference type="ARBA" id="ARBA00022692"/>
    </source>
</evidence>
<comment type="caution">
    <text evidence="9">The sequence shown here is derived from an EMBL/GenBank/DDBJ whole genome shotgun (WGS) entry which is preliminary data.</text>
</comment>
<dbReference type="Proteomes" id="UP000015530">
    <property type="component" value="Unassembled WGS sequence"/>
</dbReference>
<feature type="transmembrane region" description="Helical" evidence="7">
    <location>
        <begin position="50"/>
        <end position="71"/>
    </location>
</feature>
<dbReference type="PANTHER" id="PTHR33048:SF167">
    <property type="entry name" value="INTEGRAL MEMBRANE PROTEIN"/>
    <property type="match status" value="1"/>
</dbReference>